<accession>M6CUR9</accession>
<evidence type="ECO:0000259" key="1">
    <source>
        <dbReference type="Pfam" id="PF17761"/>
    </source>
</evidence>
<dbReference type="PATRIC" id="fig|1218565.3.peg.1696"/>
<dbReference type="Pfam" id="PF17761">
    <property type="entry name" value="DUF1016_N"/>
    <property type="match status" value="1"/>
</dbReference>
<comment type="caution">
    <text evidence="2">The sequence shown here is derived from an EMBL/GenBank/DDBJ whole genome shotgun (WGS) entry which is preliminary data.</text>
</comment>
<evidence type="ECO:0000313" key="3">
    <source>
        <dbReference type="Proteomes" id="UP000011988"/>
    </source>
</evidence>
<sequence length="336" mass="39567">MKRKDINQILSGILKAYEKMQLDSSLNKNIAVLEANRQIGKILTTAERRLPNAEREVGAWIKTVSEELRKHLKTGFSERNLFYARKFFEIYGNSKLDTRLSWSHYRILSSISNEQLRNKLMRETIQGGWNRDNLSFRVREAGELRKSPIVRWKRPKGSLWYIKIKENIYNEEFYLLDLGFYSYYKIPKSTNVENYKAGEIVRIKKNKTNWMVEKTEIQEPSILYFYFGEVERVIDGDTILVRLELGFNLITRQRIRLHNVWSAELGTAEGESSFESLKRKLSPKTKVIVRSRSKDVYGRYVGEVLYLKKRIAEAEEIFTKGTYLNQELSGFESKEV</sequence>
<dbReference type="Gene3D" id="2.40.50.90">
    <property type="match status" value="1"/>
</dbReference>
<name>M6CUR9_9LEPT</name>
<gene>
    <name evidence="2" type="ORF">LEP1GSC194_2363</name>
</gene>
<dbReference type="SUPFAM" id="SSF50199">
    <property type="entry name" value="Staphylococcal nuclease"/>
    <property type="match status" value="1"/>
</dbReference>
<dbReference type="InterPro" id="IPR041527">
    <property type="entry name" value="YhcG_N"/>
</dbReference>
<feature type="domain" description="YhcG N-terminal" evidence="1">
    <location>
        <begin position="26"/>
        <end position="138"/>
    </location>
</feature>
<dbReference type="InterPro" id="IPR035437">
    <property type="entry name" value="SNase_OB-fold_sf"/>
</dbReference>
<dbReference type="InterPro" id="IPR053148">
    <property type="entry name" value="PD-DEXK-like_domain"/>
</dbReference>
<proteinExistence type="predicted"/>
<dbReference type="EMBL" id="ANIK01000032">
    <property type="protein sequence ID" value="EMJ95697.1"/>
    <property type="molecule type" value="Genomic_DNA"/>
</dbReference>
<organism evidence="2 3">
    <name type="scientific">Leptospira alstonii serovar Sichuan str. 79601</name>
    <dbReference type="NCBI Taxonomy" id="1218565"/>
    <lineage>
        <taxon>Bacteria</taxon>
        <taxon>Pseudomonadati</taxon>
        <taxon>Spirochaetota</taxon>
        <taxon>Spirochaetia</taxon>
        <taxon>Leptospirales</taxon>
        <taxon>Leptospiraceae</taxon>
        <taxon>Leptospira</taxon>
    </lineage>
</organism>
<dbReference type="Proteomes" id="UP000011988">
    <property type="component" value="Unassembled WGS sequence"/>
</dbReference>
<dbReference type="RefSeq" id="WP_020773061.1">
    <property type="nucleotide sequence ID" value="NZ_ANIK01000032.1"/>
</dbReference>
<evidence type="ECO:0000313" key="2">
    <source>
        <dbReference type="EMBL" id="EMJ95697.1"/>
    </source>
</evidence>
<dbReference type="OrthoDB" id="320739at2"/>
<dbReference type="PANTHER" id="PTHR30547">
    <property type="entry name" value="UNCHARACTERIZED PROTEIN YHCG-RELATED"/>
    <property type="match status" value="1"/>
</dbReference>
<dbReference type="PANTHER" id="PTHR30547:SF5">
    <property type="entry name" value="NUCLEASE YHCG-RELATED"/>
    <property type="match status" value="1"/>
</dbReference>
<protein>
    <submittedName>
        <fullName evidence="2">PF06250 domain protein</fullName>
    </submittedName>
</protein>
<dbReference type="AlphaFoldDB" id="M6CUR9"/>
<reference evidence="2 3" key="1">
    <citation type="submission" date="2013-01" db="EMBL/GenBank/DDBJ databases">
        <authorList>
            <person name="Harkins D.M."/>
            <person name="Durkin A.S."/>
            <person name="Brinkac L.M."/>
            <person name="Haft D.H."/>
            <person name="Selengut J.D."/>
            <person name="Sanka R."/>
            <person name="DePew J."/>
            <person name="Purushe J."/>
            <person name="Galloway R.L."/>
            <person name="Vinetz J.M."/>
            <person name="Sutton G.G."/>
            <person name="Nierman W.C."/>
            <person name="Fouts D.E."/>
        </authorList>
    </citation>
    <scope>NUCLEOTIDE SEQUENCE [LARGE SCALE GENOMIC DNA]</scope>
    <source>
        <strain evidence="2 3">79601</strain>
    </source>
</reference>